<dbReference type="Proteomes" id="UP000054166">
    <property type="component" value="Unassembled WGS sequence"/>
</dbReference>
<feature type="region of interest" description="Disordered" evidence="1">
    <location>
        <begin position="91"/>
        <end position="111"/>
    </location>
</feature>
<dbReference type="InParanoid" id="A0A0C3ETF9"/>
<reference evidence="2 3" key="1">
    <citation type="submission" date="2014-04" db="EMBL/GenBank/DDBJ databases">
        <authorList>
            <consortium name="DOE Joint Genome Institute"/>
            <person name="Kuo A."/>
            <person name="Tarkka M."/>
            <person name="Buscot F."/>
            <person name="Kohler A."/>
            <person name="Nagy L.G."/>
            <person name="Floudas D."/>
            <person name="Copeland A."/>
            <person name="Barry K.W."/>
            <person name="Cichocki N."/>
            <person name="Veneault-Fourrey C."/>
            <person name="LaButti K."/>
            <person name="Lindquist E.A."/>
            <person name="Lipzen A."/>
            <person name="Lundell T."/>
            <person name="Morin E."/>
            <person name="Murat C."/>
            <person name="Sun H."/>
            <person name="Tunlid A."/>
            <person name="Henrissat B."/>
            <person name="Grigoriev I.V."/>
            <person name="Hibbett D.S."/>
            <person name="Martin F."/>
            <person name="Nordberg H.P."/>
            <person name="Cantor M.N."/>
            <person name="Hua S.X."/>
        </authorList>
    </citation>
    <scope>NUCLEOTIDE SEQUENCE [LARGE SCALE GENOMIC DNA]</scope>
    <source>
        <strain evidence="2 3">F 1598</strain>
    </source>
</reference>
<dbReference type="EMBL" id="KN833339">
    <property type="protein sequence ID" value="KIM71374.1"/>
    <property type="molecule type" value="Genomic_DNA"/>
</dbReference>
<evidence type="ECO:0000313" key="3">
    <source>
        <dbReference type="Proteomes" id="UP000054166"/>
    </source>
</evidence>
<evidence type="ECO:0000256" key="1">
    <source>
        <dbReference type="SAM" id="MobiDB-lite"/>
    </source>
</evidence>
<keyword evidence="3" id="KW-1185">Reference proteome</keyword>
<proteinExistence type="predicted"/>
<dbReference type="HOGENOM" id="CLU_1627724_0_0_1"/>
<sequence>MLPTQKRTPPLFVSQNGARVAQLSSFQLQVPLPGVPLDRRPPPSQSCILPSKTHASYTKRMPPLFGSQNRARVAQFSSFWLQVPLPGVPFDRRPPPSQSHISRPKHMPPTPKRTHPLFVSQNQAHVAWFLGFRLQVTLPGVPLDREPPPLSTLHFPVPNTCFL</sequence>
<evidence type="ECO:0000313" key="2">
    <source>
        <dbReference type="EMBL" id="KIM71374.1"/>
    </source>
</evidence>
<gene>
    <name evidence="2" type="ORF">PILCRDRAFT_755786</name>
</gene>
<reference evidence="3" key="2">
    <citation type="submission" date="2015-01" db="EMBL/GenBank/DDBJ databases">
        <title>Evolutionary Origins and Diversification of the Mycorrhizal Mutualists.</title>
        <authorList>
            <consortium name="DOE Joint Genome Institute"/>
            <consortium name="Mycorrhizal Genomics Consortium"/>
            <person name="Kohler A."/>
            <person name="Kuo A."/>
            <person name="Nagy L.G."/>
            <person name="Floudas D."/>
            <person name="Copeland A."/>
            <person name="Barry K.W."/>
            <person name="Cichocki N."/>
            <person name="Veneault-Fourrey C."/>
            <person name="LaButti K."/>
            <person name="Lindquist E.A."/>
            <person name="Lipzen A."/>
            <person name="Lundell T."/>
            <person name="Morin E."/>
            <person name="Murat C."/>
            <person name="Riley R."/>
            <person name="Ohm R."/>
            <person name="Sun H."/>
            <person name="Tunlid A."/>
            <person name="Henrissat B."/>
            <person name="Grigoriev I.V."/>
            <person name="Hibbett D.S."/>
            <person name="Martin F."/>
        </authorList>
    </citation>
    <scope>NUCLEOTIDE SEQUENCE [LARGE SCALE GENOMIC DNA]</scope>
    <source>
        <strain evidence="3">F 1598</strain>
    </source>
</reference>
<organism evidence="2 3">
    <name type="scientific">Piloderma croceum (strain F 1598)</name>
    <dbReference type="NCBI Taxonomy" id="765440"/>
    <lineage>
        <taxon>Eukaryota</taxon>
        <taxon>Fungi</taxon>
        <taxon>Dikarya</taxon>
        <taxon>Basidiomycota</taxon>
        <taxon>Agaricomycotina</taxon>
        <taxon>Agaricomycetes</taxon>
        <taxon>Agaricomycetidae</taxon>
        <taxon>Atheliales</taxon>
        <taxon>Atheliaceae</taxon>
        <taxon>Piloderma</taxon>
    </lineage>
</organism>
<accession>A0A0C3ETF9</accession>
<name>A0A0C3ETF9_PILCF</name>
<protein>
    <submittedName>
        <fullName evidence="2">Uncharacterized protein</fullName>
    </submittedName>
</protein>
<dbReference type="AlphaFoldDB" id="A0A0C3ETF9"/>